<reference evidence="2" key="1">
    <citation type="submission" date="2018-11" db="EMBL/GenBank/DDBJ databases">
        <authorList>
            <person name="Alioto T."/>
            <person name="Alioto T."/>
        </authorList>
    </citation>
    <scope>NUCLEOTIDE SEQUENCE</scope>
</reference>
<keyword evidence="1" id="KW-1133">Transmembrane helix</keyword>
<dbReference type="EMBL" id="UYJE01006624">
    <property type="protein sequence ID" value="VDI47581.1"/>
    <property type="molecule type" value="Genomic_DNA"/>
</dbReference>
<keyword evidence="1" id="KW-0472">Membrane</keyword>
<evidence type="ECO:0000313" key="2">
    <source>
        <dbReference type="EMBL" id="VDI47581.1"/>
    </source>
</evidence>
<gene>
    <name evidence="2" type="ORF">MGAL_10B032901</name>
</gene>
<dbReference type="AlphaFoldDB" id="A0A8B6FBF1"/>
<protein>
    <recommendedName>
        <fullName evidence="4">C-type lectin domain-containing protein</fullName>
    </recommendedName>
</protein>
<accession>A0A8B6FBF1</accession>
<dbReference type="Proteomes" id="UP000596742">
    <property type="component" value="Unassembled WGS sequence"/>
</dbReference>
<feature type="transmembrane region" description="Helical" evidence="1">
    <location>
        <begin position="270"/>
        <end position="294"/>
    </location>
</feature>
<keyword evidence="1" id="KW-0812">Transmembrane</keyword>
<proteinExistence type="predicted"/>
<organism evidence="2 3">
    <name type="scientific">Mytilus galloprovincialis</name>
    <name type="common">Mediterranean mussel</name>
    <dbReference type="NCBI Taxonomy" id="29158"/>
    <lineage>
        <taxon>Eukaryota</taxon>
        <taxon>Metazoa</taxon>
        <taxon>Spiralia</taxon>
        <taxon>Lophotrochozoa</taxon>
        <taxon>Mollusca</taxon>
        <taxon>Bivalvia</taxon>
        <taxon>Autobranchia</taxon>
        <taxon>Pteriomorphia</taxon>
        <taxon>Mytilida</taxon>
        <taxon>Mytiloidea</taxon>
        <taxon>Mytilidae</taxon>
        <taxon>Mytilinae</taxon>
        <taxon>Mytilus</taxon>
    </lineage>
</organism>
<comment type="caution">
    <text evidence="2">The sequence shown here is derived from an EMBL/GenBank/DDBJ whole genome shotgun (WGS) entry which is preliminary data.</text>
</comment>
<sequence>MTWQNGRERCQSKGSTLIYVYPYLRSRMQQKFAAEKCECNNTFWTVHQVSNKTVVKTQRYYDILPLDNMKEDSAFLLCVVLVYEDVNKTFGWEAHECNDSNIRHRLMCDIELEQVNKKMLTLYIANVTWTDANDFCEETNSSLMSENTESSYLEVLYLLTKGLWSNAGINTFWTKYRTSGDIWSDSPLQINGSSIIAELGENDLCVNCSRSFVCEKDTAKIVEDYPFGDEKTTMETNGPWRTTINVKTTEDANPRGANQPLSMPNTEGHIYQFVSVVVATAASSVGMLVFVKYLKMTVKKIQRPKEECIIHTIYEIKKEEIECMPDIFDDDYFPKTNVYNYPPMCHIDLIE</sequence>
<evidence type="ECO:0000256" key="1">
    <source>
        <dbReference type="SAM" id="Phobius"/>
    </source>
</evidence>
<keyword evidence="3" id="KW-1185">Reference proteome</keyword>
<name>A0A8B6FBF1_MYTGA</name>
<evidence type="ECO:0000313" key="3">
    <source>
        <dbReference type="Proteomes" id="UP000596742"/>
    </source>
</evidence>
<dbReference type="InterPro" id="IPR016187">
    <property type="entry name" value="CTDL_fold"/>
</dbReference>
<evidence type="ECO:0008006" key="4">
    <source>
        <dbReference type="Google" id="ProtNLM"/>
    </source>
</evidence>
<dbReference type="SUPFAM" id="SSF56436">
    <property type="entry name" value="C-type lectin-like"/>
    <property type="match status" value="1"/>
</dbReference>